<feature type="domain" description="Clr5" evidence="2">
    <location>
        <begin position="1"/>
        <end position="52"/>
    </location>
</feature>
<dbReference type="AlphaFoldDB" id="A0A8E2EIW7"/>
<feature type="compositionally biased region" description="Low complexity" evidence="1">
    <location>
        <begin position="497"/>
        <end position="511"/>
    </location>
</feature>
<feature type="compositionally biased region" description="Acidic residues" evidence="1">
    <location>
        <begin position="149"/>
        <end position="163"/>
    </location>
</feature>
<dbReference type="InterPro" id="IPR057940">
    <property type="entry name" value="Tri-helical_dom"/>
</dbReference>
<gene>
    <name evidence="5" type="ORF">K432DRAFT_378201</name>
</gene>
<dbReference type="Pfam" id="PF14420">
    <property type="entry name" value="Clr5"/>
    <property type="match status" value="1"/>
</dbReference>
<dbReference type="EMBL" id="KV744829">
    <property type="protein sequence ID" value="OCK84852.1"/>
    <property type="molecule type" value="Genomic_DNA"/>
</dbReference>
<dbReference type="PANTHER" id="PTHR38788">
    <property type="entry name" value="CLR5 DOMAIN-CONTAINING PROTEIN"/>
    <property type="match status" value="1"/>
</dbReference>
<name>A0A8E2EIW7_9PEZI</name>
<feature type="domain" description="Tri-helical" evidence="3">
    <location>
        <begin position="334"/>
        <end position="420"/>
    </location>
</feature>
<evidence type="ECO:0000259" key="2">
    <source>
        <dbReference type="Pfam" id="PF14420"/>
    </source>
</evidence>
<proteinExistence type="predicted"/>
<feature type="domain" description="Tri-helical" evidence="3">
    <location>
        <begin position="232"/>
        <end position="324"/>
    </location>
</feature>
<dbReference type="OrthoDB" id="4115389at2759"/>
<accession>A0A8E2EIW7</accession>
<dbReference type="Pfam" id="PF24465">
    <property type="entry name" value="Tri-helical"/>
    <property type="match status" value="2"/>
</dbReference>
<evidence type="ECO:0000313" key="6">
    <source>
        <dbReference type="Proteomes" id="UP000250266"/>
    </source>
</evidence>
<dbReference type="InterPro" id="IPR056669">
    <property type="entry name" value="DUF7767"/>
</dbReference>
<reference evidence="5 6" key="1">
    <citation type="journal article" date="2016" name="Nat. Commun.">
        <title>Ectomycorrhizal ecology is imprinted in the genome of the dominant symbiotic fungus Cenococcum geophilum.</title>
        <authorList>
            <consortium name="DOE Joint Genome Institute"/>
            <person name="Peter M."/>
            <person name="Kohler A."/>
            <person name="Ohm R.A."/>
            <person name="Kuo A."/>
            <person name="Krutzmann J."/>
            <person name="Morin E."/>
            <person name="Arend M."/>
            <person name="Barry K.W."/>
            <person name="Binder M."/>
            <person name="Choi C."/>
            <person name="Clum A."/>
            <person name="Copeland A."/>
            <person name="Grisel N."/>
            <person name="Haridas S."/>
            <person name="Kipfer T."/>
            <person name="LaButti K."/>
            <person name="Lindquist E."/>
            <person name="Lipzen A."/>
            <person name="Maire R."/>
            <person name="Meier B."/>
            <person name="Mihaltcheva S."/>
            <person name="Molinier V."/>
            <person name="Murat C."/>
            <person name="Poggeler S."/>
            <person name="Quandt C.A."/>
            <person name="Sperisen C."/>
            <person name="Tritt A."/>
            <person name="Tisserant E."/>
            <person name="Crous P.W."/>
            <person name="Henrissat B."/>
            <person name="Nehls U."/>
            <person name="Egli S."/>
            <person name="Spatafora J.W."/>
            <person name="Grigoriev I.V."/>
            <person name="Martin F.M."/>
        </authorList>
    </citation>
    <scope>NUCLEOTIDE SEQUENCE [LARGE SCALE GENOMIC DNA]</scope>
    <source>
        <strain evidence="5 6">CBS 459.81</strain>
    </source>
</reference>
<evidence type="ECO:0000256" key="1">
    <source>
        <dbReference type="SAM" id="MobiDB-lite"/>
    </source>
</evidence>
<evidence type="ECO:0000259" key="3">
    <source>
        <dbReference type="Pfam" id="PF24465"/>
    </source>
</evidence>
<feature type="region of interest" description="Disordered" evidence="1">
    <location>
        <begin position="149"/>
        <end position="225"/>
    </location>
</feature>
<dbReference type="Pfam" id="PF24962">
    <property type="entry name" value="DUF7767"/>
    <property type="match status" value="1"/>
</dbReference>
<feature type="region of interest" description="Disordered" evidence="1">
    <location>
        <begin position="116"/>
        <end position="137"/>
    </location>
</feature>
<feature type="compositionally biased region" description="Basic and acidic residues" evidence="1">
    <location>
        <begin position="416"/>
        <end position="425"/>
    </location>
</feature>
<feature type="compositionally biased region" description="Basic and acidic residues" evidence="1">
    <location>
        <begin position="120"/>
        <end position="137"/>
    </location>
</feature>
<feature type="compositionally biased region" description="Basic residues" evidence="1">
    <location>
        <begin position="199"/>
        <end position="208"/>
    </location>
</feature>
<feature type="compositionally biased region" description="Polar residues" evidence="1">
    <location>
        <begin position="454"/>
        <end position="464"/>
    </location>
</feature>
<feature type="region of interest" description="Disordered" evidence="1">
    <location>
        <begin position="536"/>
        <end position="557"/>
    </location>
</feature>
<feature type="region of interest" description="Disordered" evidence="1">
    <location>
        <begin position="416"/>
        <end position="513"/>
    </location>
</feature>
<dbReference type="PANTHER" id="PTHR38788:SF5">
    <property type="entry name" value="CLR5 DOMAIN-CONTAINING PROTEIN"/>
    <property type="match status" value="1"/>
</dbReference>
<keyword evidence="6" id="KW-1185">Reference proteome</keyword>
<sequence>MVYNWDGKEAECYRLYIEERKNLDDIVEIWRKKGFCPSKRAFQVQFKRWQFPSKQNPAHKNAALVARVKELWERNTSQKEMLVLLNNEGFKIKERELMRVRARNRWLLRVPNGMKSVSVSKKDESGSGDKGEDREERTIMDQLAEAVMEGDAEADSAGEENAAEETTQHGPASEKGPEVLRKRQERLEKLQAESDERWRTRKRRRRTRGWAGMPADPSGPPRFPSETTIDESKAYLSLDNDLYRQVRDHFQAICEEEGVLKKTIAGPDKWAEVKDRLVRENAHLQNIFWGDGTQSLQDGQAAKNDQKVLSLDVICTDVTKRMRTLERRMTIAEAKNSLEINPEESRQIRHAFYAKLQAHQFFSKLEAGDEHWNELKKQWVEESDMLQRILAPGAADANHELKKRAVEVLARDVMKRLRDDQTRKDPSKKKQVNTGPGPGPAKPSMNAHVIAKTYSASATRTSSELVKRAGRPKICTQTQTQNKTQNQTEVQYQPHSQTRNQNQNENQNQTTSLSLPQSLQIDPSLLLAAADPSLTHDENNTSYTSDFTSHPYPSHPHTHSIPLTTPIPIYFRLNPHSTTPLPSKHIWLSALHFATVAEIRTLAMREHPGTLVVKIEGLIVLRGQGGVQREMLYAIDDEVELGGYLAHVGQGGKVTFVVLLAIGHG</sequence>
<dbReference type="InterPro" id="IPR025676">
    <property type="entry name" value="Clr5_dom"/>
</dbReference>
<feature type="domain" description="DUF7767" evidence="4">
    <location>
        <begin position="565"/>
        <end position="661"/>
    </location>
</feature>
<evidence type="ECO:0008006" key="7">
    <source>
        <dbReference type="Google" id="ProtNLM"/>
    </source>
</evidence>
<organism evidence="5 6">
    <name type="scientific">Lepidopterella palustris CBS 459.81</name>
    <dbReference type="NCBI Taxonomy" id="1314670"/>
    <lineage>
        <taxon>Eukaryota</taxon>
        <taxon>Fungi</taxon>
        <taxon>Dikarya</taxon>
        <taxon>Ascomycota</taxon>
        <taxon>Pezizomycotina</taxon>
        <taxon>Dothideomycetes</taxon>
        <taxon>Pleosporomycetidae</taxon>
        <taxon>Mytilinidiales</taxon>
        <taxon>Argynnaceae</taxon>
        <taxon>Lepidopterella</taxon>
    </lineage>
</organism>
<protein>
    <recommendedName>
        <fullName evidence="7">Clr5 domain-containing protein</fullName>
    </recommendedName>
</protein>
<evidence type="ECO:0000313" key="5">
    <source>
        <dbReference type="EMBL" id="OCK84852.1"/>
    </source>
</evidence>
<evidence type="ECO:0000259" key="4">
    <source>
        <dbReference type="Pfam" id="PF24962"/>
    </source>
</evidence>
<feature type="compositionally biased region" description="Basic and acidic residues" evidence="1">
    <location>
        <begin position="175"/>
        <end position="198"/>
    </location>
</feature>
<feature type="compositionally biased region" description="Low complexity" evidence="1">
    <location>
        <begin position="476"/>
        <end position="488"/>
    </location>
</feature>
<dbReference type="Proteomes" id="UP000250266">
    <property type="component" value="Unassembled WGS sequence"/>
</dbReference>